<name>A0A1R2AVN9_9CILI</name>
<evidence type="ECO:0000313" key="2">
    <source>
        <dbReference type="Proteomes" id="UP000187209"/>
    </source>
</evidence>
<organism evidence="1 2">
    <name type="scientific">Stentor coeruleus</name>
    <dbReference type="NCBI Taxonomy" id="5963"/>
    <lineage>
        <taxon>Eukaryota</taxon>
        <taxon>Sar</taxon>
        <taxon>Alveolata</taxon>
        <taxon>Ciliophora</taxon>
        <taxon>Postciliodesmatophora</taxon>
        <taxon>Heterotrichea</taxon>
        <taxon>Heterotrichida</taxon>
        <taxon>Stentoridae</taxon>
        <taxon>Stentor</taxon>
    </lineage>
</organism>
<proteinExistence type="predicted"/>
<sequence>MIEKNDTKGERVVRKRTRKNLGRIDDKLGKYIEEVMKCNDEEVKWMKLLERMKIQNQVVDVVEVDMREEMILQEFLIRFYCGWVKAMDKYSISRFKVFQKIVKDSKEKTPLDQLEWVHIFFILGKIKSIHRILTSCEILDLTNTYIIWQNWYFLFTKKLFSSSSSSLSNPISLYSKIGNIYCQFNSFTWNSTEKAISLTQTSNLNDLEPIIIADLLLSSDTKESYAISLLTSSLTGPYGKLAFFRLLKHYLEYNSYELGQILCVYTKHKLQGEICDISSAYFIKILGKNKKVSIPTPSDCPLAHYFFVRACVKYNLKGPLESIKSSFKYLISISKLLNFTMHVFDIRFWQFLMYNKEKMELKAEKIARKALLYKSTSDIKEKALVRFIEDCKGKKMFLENLDFTVMPKRIGDFSEYLQYCIRLLVEIKTKKPKSLDIFEKVLECPIRFEGILINWFRAYEVNKIRYEKVKDSDTEKEDKQDPNHPLFYYKVFKEYLKLIIKAENKYFHIDINALWRVFGKDYPKLSLQDSFFLIQFKSYLRTNLTKSIKKIKASLESTTSSPFLRYFYIKYKLHKLKAQSKHLLKPKNNLFSFFTTDFFSFIGTKYTAKCHYFQSELYFLNKDFKKSLSSYKDSKTTWEYLNGDYLKNKKRTLTLESIEEKIIFQKSDLKNP</sequence>
<comment type="caution">
    <text evidence="1">The sequence shown here is derived from an EMBL/GenBank/DDBJ whole genome shotgun (WGS) entry which is preliminary data.</text>
</comment>
<evidence type="ECO:0000313" key="1">
    <source>
        <dbReference type="EMBL" id="OMJ68522.1"/>
    </source>
</evidence>
<dbReference type="EMBL" id="MPUH01001318">
    <property type="protein sequence ID" value="OMJ68522.1"/>
    <property type="molecule type" value="Genomic_DNA"/>
</dbReference>
<dbReference type="AlphaFoldDB" id="A0A1R2AVN9"/>
<reference evidence="1 2" key="1">
    <citation type="submission" date="2016-11" db="EMBL/GenBank/DDBJ databases">
        <title>The macronuclear genome of Stentor coeruleus: a giant cell with tiny introns.</title>
        <authorList>
            <person name="Slabodnick M."/>
            <person name="Ruby J.G."/>
            <person name="Reiff S.B."/>
            <person name="Swart E.C."/>
            <person name="Gosai S."/>
            <person name="Prabakaran S."/>
            <person name="Witkowska E."/>
            <person name="Larue G.E."/>
            <person name="Fisher S."/>
            <person name="Freeman R.M."/>
            <person name="Gunawardena J."/>
            <person name="Chu W."/>
            <person name="Stover N.A."/>
            <person name="Gregory B.D."/>
            <person name="Nowacki M."/>
            <person name="Derisi J."/>
            <person name="Roy S.W."/>
            <person name="Marshall W.F."/>
            <person name="Sood P."/>
        </authorList>
    </citation>
    <scope>NUCLEOTIDE SEQUENCE [LARGE SCALE GENOMIC DNA]</scope>
    <source>
        <strain evidence="1">WM001</strain>
    </source>
</reference>
<keyword evidence="2" id="KW-1185">Reference proteome</keyword>
<accession>A0A1R2AVN9</accession>
<dbReference type="Proteomes" id="UP000187209">
    <property type="component" value="Unassembled WGS sequence"/>
</dbReference>
<protein>
    <submittedName>
        <fullName evidence="1">Uncharacterized protein</fullName>
    </submittedName>
</protein>
<gene>
    <name evidence="1" type="ORF">SteCoe_34000</name>
</gene>